<evidence type="ECO:0000313" key="1">
    <source>
        <dbReference type="EMBL" id="MFB9676646.1"/>
    </source>
</evidence>
<dbReference type="NCBIfam" id="NF047838">
    <property type="entry name" value="SCO4402_fam"/>
    <property type="match status" value="1"/>
</dbReference>
<dbReference type="InterPro" id="IPR057705">
    <property type="entry name" value="DUF7945"/>
</dbReference>
<comment type="caution">
    <text evidence="1">The sequence shown here is derived from an EMBL/GenBank/DDBJ whole genome shotgun (WGS) entry which is preliminary data.</text>
</comment>
<dbReference type="RefSeq" id="WP_344749636.1">
    <property type="nucleotide sequence ID" value="NZ_BAAAWW010000203.1"/>
</dbReference>
<evidence type="ECO:0008006" key="3">
    <source>
        <dbReference type="Google" id="ProtNLM"/>
    </source>
</evidence>
<sequence length="142" mass="15904">MIDHGVEFPQYRLHVVPAVVALASSSWQREVWLNPNEFENLDYVVHVLFDDFCDARQPQSWLGKSLRTDEEVSLMEDLGAAYSEVQESVGVTAMDETYLGSPSWPAVLAAAARLAHVLVTNDLTALSRLHDAGHRWPPTMIE</sequence>
<protein>
    <recommendedName>
        <fullName evidence="3">PIN domain-containing protein</fullName>
    </recommendedName>
</protein>
<name>A0ABV5TCK7_9ACTN</name>
<reference evidence="1 2" key="1">
    <citation type="submission" date="2024-09" db="EMBL/GenBank/DDBJ databases">
        <authorList>
            <person name="Sun Q."/>
            <person name="Mori K."/>
        </authorList>
    </citation>
    <scope>NUCLEOTIDE SEQUENCE [LARGE SCALE GENOMIC DNA]</scope>
    <source>
        <strain evidence="1 2">JCM 3028</strain>
    </source>
</reference>
<evidence type="ECO:0000313" key="2">
    <source>
        <dbReference type="Proteomes" id="UP001589610"/>
    </source>
</evidence>
<accession>A0ABV5TCK7</accession>
<dbReference type="Pfam" id="PF25656">
    <property type="entry name" value="DUF7945"/>
    <property type="match status" value="1"/>
</dbReference>
<keyword evidence="2" id="KW-1185">Reference proteome</keyword>
<gene>
    <name evidence="1" type="ORF">ACFFRH_14230</name>
</gene>
<organism evidence="1 2">
    <name type="scientific">Streptosporangium vulgare</name>
    <dbReference type="NCBI Taxonomy" id="46190"/>
    <lineage>
        <taxon>Bacteria</taxon>
        <taxon>Bacillati</taxon>
        <taxon>Actinomycetota</taxon>
        <taxon>Actinomycetes</taxon>
        <taxon>Streptosporangiales</taxon>
        <taxon>Streptosporangiaceae</taxon>
        <taxon>Streptosporangium</taxon>
    </lineage>
</organism>
<dbReference type="Proteomes" id="UP001589610">
    <property type="component" value="Unassembled WGS sequence"/>
</dbReference>
<proteinExistence type="predicted"/>
<dbReference type="EMBL" id="JBHMBS010000006">
    <property type="protein sequence ID" value="MFB9676646.1"/>
    <property type="molecule type" value="Genomic_DNA"/>
</dbReference>